<dbReference type="PROSITE" id="PS50009">
    <property type="entry name" value="RASGEF_CAT"/>
    <property type="match status" value="1"/>
</dbReference>
<dbReference type="RefSeq" id="XP_053069937.1">
    <property type="nucleotide sequence ID" value="XM_053213962.1"/>
</dbReference>
<dbReference type="GeneID" id="113597310"/>
<dbReference type="CDD" id="cd00155">
    <property type="entry name" value="RasGEF"/>
    <property type="match status" value="1"/>
</dbReference>
<evidence type="ECO:0000259" key="3">
    <source>
        <dbReference type="PROSITE" id="PS50009"/>
    </source>
</evidence>
<dbReference type="InterPro" id="IPR036964">
    <property type="entry name" value="RASGEF_cat_dom_sf"/>
</dbReference>
<keyword evidence="4" id="KW-1185">Reference proteome</keyword>
<evidence type="ECO:0000256" key="1">
    <source>
        <dbReference type="ARBA" id="ARBA00022658"/>
    </source>
</evidence>
<dbReference type="SMART" id="SM00147">
    <property type="entry name" value="RasGEF"/>
    <property type="match status" value="1"/>
</dbReference>
<dbReference type="Gene3D" id="1.10.840.10">
    <property type="entry name" value="Ras guanine-nucleotide exchange factors catalytic domain"/>
    <property type="match status" value="1"/>
</dbReference>
<dbReference type="Pfam" id="PF00617">
    <property type="entry name" value="RasGEF"/>
    <property type="match status" value="1"/>
</dbReference>
<name>A0ABM3PE33_ACIJB</name>
<evidence type="ECO:0000313" key="5">
    <source>
        <dbReference type="RefSeq" id="XP_053069937.1"/>
    </source>
</evidence>
<keyword evidence="1 2" id="KW-0344">Guanine-nucleotide releasing factor</keyword>
<dbReference type="SUPFAM" id="SSF48366">
    <property type="entry name" value="Ras GEF"/>
    <property type="match status" value="1"/>
</dbReference>
<dbReference type="Proteomes" id="UP001652583">
    <property type="component" value="Unplaced"/>
</dbReference>
<organism evidence="4 5">
    <name type="scientific">Acinonyx jubatus</name>
    <name type="common">Cheetah</name>
    <dbReference type="NCBI Taxonomy" id="32536"/>
    <lineage>
        <taxon>Eukaryota</taxon>
        <taxon>Metazoa</taxon>
        <taxon>Chordata</taxon>
        <taxon>Craniata</taxon>
        <taxon>Vertebrata</taxon>
        <taxon>Euteleostomi</taxon>
        <taxon>Mammalia</taxon>
        <taxon>Eutheria</taxon>
        <taxon>Laurasiatheria</taxon>
        <taxon>Carnivora</taxon>
        <taxon>Feliformia</taxon>
        <taxon>Felidae</taxon>
        <taxon>Felinae</taxon>
        <taxon>Acinonyx</taxon>
    </lineage>
</organism>
<dbReference type="InterPro" id="IPR008937">
    <property type="entry name" value="Ras-like_GEF"/>
</dbReference>
<sequence>MACFPAHLPRVILESKMFCCCIPIFRICGLKKAQSEKPLCHCRHQLGPHLRSCWSFGRRRSQSFTQDIFEELVHGFNYCSTLDKCQVQKDTKNQCCSEESTLSLDEACTMLKLKEGTMEDSVQSLLQSPFQDRNTSNITTIFCIYQVFPMAQLVLGQQFKNTLSPILSTWPDQKLQDTWQSLNFTSFKVKTAYVDMKLHDWNLKNHTALILVHQETLEPTEAESDVPAPGLLPVAEPEKGSTMELETAPVMFQPSSQVSEPASPPSAVPELEQVLTSSSAYVPGPQLQSAQSSALLRILTPALKIETEPTPVPEPSCHWHVTPKNQLNEEKPSLMDFPPKLVAEQLTYIDAELFKKVLPHQCLGSIWSKRNKPGNEHLAPTVCATVTQFNSVVNCVITTCLGNPRMIAQDRAMVVEHWIKVAKACQIMRNYSSLHAILSALQSASIYRLKKTWERVSRKSFQKFKKLCTEDNPQRRELLLKEWPSKWATLMMSLQRAQKRLQKKGVVPFLGTFLTDMVMLDTAMKDYLKGDEINHKKKTKEYKVMKEIMLLQVAADNYTLEPKEEFRACFQAVERLSEDESYILSCQLEPQS</sequence>
<accession>A0ABM3PE33</accession>
<evidence type="ECO:0000256" key="2">
    <source>
        <dbReference type="PROSITE-ProRule" id="PRU00168"/>
    </source>
</evidence>
<dbReference type="InterPro" id="IPR023578">
    <property type="entry name" value="Ras_GEF_dom_sf"/>
</dbReference>
<feature type="domain" description="Ras-GEF" evidence="3">
    <location>
        <begin position="338"/>
        <end position="591"/>
    </location>
</feature>
<evidence type="ECO:0000313" key="4">
    <source>
        <dbReference type="Proteomes" id="UP001652583"/>
    </source>
</evidence>
<proteinExistence type="predicted"/>
<gene>
    <name evidence="5" type="primary">LOC113597310</name>
</gene>
<reference evidence="5" key="1">
    <citation type="submission" date="2025-08" db="UniProtKB">
        <authorList>
            <consortium name="RefSeq"/>
        </authorList>
    </citation>
    <scope>IDENTIFICATION</scope>
    <source>
        <tissue evidence="5">Blood</tissue>
    </source>
</reference>
<dbReference type="PANTHER" id="PTHR23113:SF223">
    <property type="entry name" value="RAL-GDS-RELATED PROTEIN"/>
    <property type="match status" value="1"/>
</dbReference>
<dbReference type="InterPro" id="IPR001895">
    <property type="entry name" value="RASGEF_cat_dom"/>
</dbReference>
<dbReference type="PANTHER" id="PTHR23113">
    <property type="entry name" value="GUANINE NUCLEOTIDE EXCHANGE FACTOR"/>
    <property type="match status" value="1"/>
</dbReference>
<protein>
    <submittedName>
        <fullName evidence="5">Ral guanine nucleotide dissociation stimulator-like isoform X1</fullName>
    </submittedName>
</protein>